<organism evidence="3 4">
    <name type="scientific">Trypanosoma conorhini</name>
    <dbReference type="NCBI Taxonomy" id="83891"/>
    <lineage>
        <taxon>Eukaryota</taxon>
        <taxon>Discoba</taxon>
        <taxon>Euglenozoa</taxon>
        <taxon>Kinetoplastea</taxon>
        <taxon>Metakinetoplastina</taxon>
        <taxon>Trypanosomatida</taxon>
        <taxon>Trypanosomatidae</taxon>
        <taxon>Trypanosoma</taxon>
    </lineage>
</organism>
<evidence type="ECO:0000313" key="4">
    <source>
        <dbReference type="Proteomes" id="UP000284403"/>
    </source>
</evidence>
<feature type="region of interest" description="Disordered" evidence="1">
    <location>
        <begin position="520"/>
        <end position="573"/>
    </location>
</feature>
<keyword evidence="2" id="KW-1133">Transmembrane helix</keyword>
<keyword evidence="2" id="KW-0472">Membrane</keyword>
<feature type="transmembrane region" description="Helical" evidence="2">
    <location>
        <begin position="198"/>
        <end position="221"/>
    </location>
</feature>
<keyword evidence="4" id="KW-1185">Reference proteome</keyword>
<dbReference type="GeneID" id="40317156"/>
<feature type="transmembrane region" description="Helical" evidence="2">
    <location>
        <begin position="233"/>
        <end position="257"/>
    </location>
</feature>
<feature type="transmembrane region" description="Helical" evidence="2">
    <location>
        <begin position="331"/>
        <end position="351"/>
    </location>
</feature>
<proteinExistence type="predicted"/>
<protein>
    <submittedName>
        <fullName evidence="3">Uncharacterized protein</fullName>
    </submittedName>
</protein>
<gene>
    <name evidence="3" type="ORF">Tco025E_03545</name>
</gene>
<accession>A0A422PTD8</accession>
<reference evidence="3 4" key="1">
    <citation type="journal article" date="2018" name="BMC Genomics">
        <title>Genomic comparison of Trypanosoma conorhini and Trypanosoma rangeli to Trypanosoma cruzi strains of high and low virulence.</title>
        <authorList>
            <person name="Bradwell K.R."/>
            <person name="Koparde V.N."/>
            <person name="Matveyev A.V."/>
            <person name="Serrano M.G."/>
            <person name="Alves J.M."/>
            <person name="Parikh H."/>
            <person name="Huang B."/>
            <person name="Lee V."/>
            <person name="Espinosa-Alvarez O."/>
            <person name="Ortiz P.A."/>
            <person name="Costa-Martins A.G."/>
            <person name="Teixeira M.M."/>
            <person name="Buck G.A."/>
        </authorList>
    </citation>
    <scope>NUCLEOTIDE SEQUENCE [LARGE SCALE GENOMIC DNA]</scope>
    <source>
        <strain evidence="3 4">025E</strain>
    </source>
</reference>
<evidence type="ECO:0000256" key="1">
    <source>
        <dbReference type="SAM" id="MobiDB-lite"/>
    </source>
</evidence>
<name>A0A422PTD8_9TRYP</name>
<feature type="transmembrane region" description="Helical" evidence="2">
    <location>
        <begin position="437"/>
        <end position="458"/>
    </location>
</feature>
<feature type="transmembrane region" description="Helical" evidence="2">
    <location>
        <begin position="363"/>
        <end position="383"/>
    </location>
</feature>
<dbReference type="EMBL" id="MKKU01000165">
    <property type="protein sequence ID" value="RNF21006.1"/>
    <property type="molecule type" value="Genomic_DNA"/>
</dbReference>
<dbReference type="OrthoDB" id="271987at2759"/>
<evidence type="ECO:0000313" key="3">
    <source>
        <dbReference type="EMBL" id="RNF21006.1"/>
    </source>
</evidence>
<comment type="caution">
    <text evidence="3">The sequence shown here is derived from an EMBL/GenBank/DDBJ whole genome shotgun (WGS) entry which is preliminary data.</text>
</comment>
<dbReference type="AlphaFoldDB" id="A0A422PTD8"/>
<feature type="transmembrane region" description="Helical" evidence="2">
    <location>
        <begin position="300"/>
        <end position="319"/>
    </location>
</feature>
<dbReference type="RefSeq" id="XP_029229404.1">
    <property type="nucleotide sequence ID" value="XM_029370463.1"/>
</dbReference>
<evidence type="ECO:0000256" key="2">
    <source>
        <dbReference type="SAM" id="Phobius"/>
    </source>
</evidence>
<sequence length="573" mass="63867">MMAASPLASVGAAELAVVEAACGSTIPADSQWVVGPLWSFRPLAWGPLARLADPKLRFGRVSVSREVEDIVRSEAGVNPSGVVLFELNPLFHAVNECLFYWNPLKAAMDGTVATAARVIALAVTSLNASCPTPSQVELTLQYNEKVIHFLPVGVGQSTTYSLSFSTRDLRWPAFFKAPPSCVVYLLLLTNRQGSIHRWYAWIPATVFTGAALLLVTTVVLFRYELPPGTTAMLLTLFFVGYLGSCIGLVMEALSWQSALGRMFPFPDAVTLYCCLPFFYLLALLLVLLRHRHCEVLFHAMLRLAVYGLNFALCCGYWVAGDVLLGSLTLVQFLMSNLFLSAAYSYFAVILGRSQLRAEPISSALWFLWFAPLTPFAPCLLVYYDLYMMQTGSQPPGTLNSMLQKAVVMYDTLTSFPLLFLQNAWGIALLATATSYHMPFLVILFAALLLFALHFILSVREYAKLRSRWVRQGDLTEGRGCFGFFCDWFKLWAALERCVRDVRRQRPAELETRRECRSMAAMGGERPAGAPPEAPAWQAHRPNEEELSYLPSSTDLENEGEQRKEDYWPASVSR</sequence>
<dbReference type="Proteomes" id="UP000284403">
    <property type="component" value="Unassembled WGS sequence"/>
</dbReference>
<feature type="transmembrane region" description="Helical" evidence="2">
    <location>
        <begin position="269"/>
        <end position="288"/>
    </location>
</feature>
<keyword evidence="2" id="KW-0812">Transmembrane</keyword>